<organism evidence="2 3">
    <name type="scientific">Actinocrispum wychmicini</name>
    <dbReference type="NCBI Taxonomy" id="1213861"/>
    <lineage>
        <taxon>Bacteria</taxon>
        <taxon>Bacillati</taxon>
        <taxon>Actinomycetota</taxon>
        <taxon>Actinomycetes</taxon>
        <taxon>Pseudonocardiales</taxon>
        <taxon>Pseudonocardiaceae</taxon>
        <taxon>Actinocrispum</taxon>
    </lineage>
</organism>
<reference evidence="2 3" key="1">
    <citation type="submission" date="2019-03" db="EMBL/GenBank/DDBJ databases">
        <title>Genomic Encyclopedia of Type Strains, Phase IV (KMG-IV): sequencing the most valuable type-strain genomes for metagenomic binning, comparative biology and taxonomic classification.</title>
        <authorList>
            <person name="Goeker M."/>
        </authorList>
    </citation>
    <scope>NUCLEOTIDE SEQUENCE [LARGE SCALE GENOMIC DNA]</scope>
    <source>
        <strain evidence="2 3">DSM 45934</strain>
    </source>
</reference>
<dbReference type="AlphaFoldDB" id="A0A4R2JE19"/>
<dbReference type="InterPro" id="IPR045598">
    <property type="entry name" value="DUF6457"/>
</dbReference>
<dbReference type="RefSeq" id="WP_132122873.1">
    <property type="nucleotide sequence ID" value="NZ_SLWS01000008.1"/>
</dbReference>
<dbReference type="EMBL" id="SLWS01000008">
    <property type="protein sequence ID" value="TCO55116.1"/>
    <property type="molecule type" value="Genomic_DNA"/>
</dbReference>
<protein>
    <recommendedName>
        <fullName evidence="1">DUF6457 domain-containing protein</fullName>
    </recommendedName>
</protein>
<feature type="domain" description="DUF6457" evidence="1">
    <location>
        <begin position="2"/>
        <end position="76"/>
    </location>
</feature>
<name>A0A4R2JE19_9PSEU</name>
<sequence>MNVITEWTDLAAAELGVPAMELDTAKVLTLSRYVARDVCGAAAPLTFYLVGIAVGRGMSLVEAVTRVSALVERWRGVDWRD</sequence>
<comment type="caution">
    <text evidence="2">The sequence shown here is derived from an EMBL/GenBank/DDBJ whole genome shotgun (WGS) entry which is preliminary data.</text>
</comment>
<accession>A0A4R2JE19</accession>
<evidence type="ECO:0000259" key="1">
    <source>
        <dbReference type="Pfam" id="PF20058"/>
    </source>
</evidence>
<gene>
    <name evidence="2" type="ORF">EV192_108404</name>
</gene>
<dbReference type="Pfam" id="PF20058">
    <property type="entry name" value="DUF6457"/>
    <property type="match status" value="1"/>
</dbReference>
<evidence type="ECO:0000313" key="3">
    <source>
        <dbReference type="Proteomes" id="UP000295680"/>
    </source>
</evidence>
<proteinExistence type="predicted"/>
<dbReference type="Proteomes" id="UP000295680">
    <property type="component" value="Unassembled WGS sequence"/>
</dbReference>
<evidence type="ECO:0000313" key="2">
    <source>
        <dbReference type="EMBL" id="TCO55116.1"/>
    </source>
</evidence>
<keyword evidence="3" id="KW-1185">Reference proteome</keyword>
<dbReference type="OrthoDB" id="4735656at2"/>